<name>A0A1J1DXZ7_9FLAO</name>
<reference evidence="1 2" key="1">
    <citation type="submission" date="2014-03" db="EMBL/GenBank/DDBJ databases">
        <title>complete genome sequence of Flavobacteriaceae bacterium JBKA-6.</title>
        <authorList>
            <person name="Takano T."/>
            <person name="Nakamura Y."/>
            <person name="Takuma S."/>
            <person name="Yasuike M."/>
            <person name="Matsuyama T."/>
            <person name="Sakai T."/>
            <person name="Fujiwara A."/>
            <person name="Kimoto K."/>
            <person name="Fukuda Y."/>
            <person name="Kondo H."/>
            <person name="Hirono I."/>
            <person name="Nakayasu C."/>
        </authorList>
    </citation>
    <scope>NUCLEOTIDE SEQUENCE [LARGE SCALE GENOMIC DNA]</scope>
    <source>
        <strain evidence="1 2">JBKA-6</strain>
    </source>
</reference>
<dbReference type="Proteomes" id="UP000243197">
    <property type="component" value="Chromosome"/>
</dbReference>
<evidence type="ECO:0000313" key="2">
    <source>
        <dbReference type="Proteomes" id="UP000243197"/>
    </source>
</evidence>
<dbReference type="RefSeq" id="WP_096685988.1">
    <property type="nucleotide sequence ID" value="NZ_AP014564.1"/>
</dbReference>
<gene>
    <name evidence="1" type="ORF">JBKA6_0738</name>
</gene>
<proteinExistence type="predicted"/>
<protein>
    <submittedName>
        <fullName evidence="1">Pkd domain containing protein</fullName>
    </submittedName>
</protein>
<sequence length="892" mass="93949">MKTFSFVKSFIFSFVLLSAIIFSCDKKNIIEDDLNVCIESFSLLHSENQEKNLESDIDCQINAENYTISLTVPHTAVLDGLKFNITLCEGTTISPASGEEVNFEVVEESIEKEATTEGIAEESTKKPSPKRYKKVFTLTKGGKAQEYTVYITKALASDCSISSFKLEKSKNENKIFADREGKITETDGANTITLHVSESATLTELNPTIVHTGSISPGDPTTTETADSAGANITTITVNYTVTAADGKTTKVYAVKYIKDLSSDNKISAFSFIKDANGNVNTGLKLTRSSADIARSGDVVIDNTNGTIKVKASTAATITALTPTIIKHASATISPAIAAHDYSTNNNQVYAITAEDGQTREYTVSVDKSLSNAKEITSFTFKHSVNSDKNFSNTDYSAASIPAATGDDDVTVNIAKIPASIAVTGLKPTIAASPNATVNPADGEAQNFTRGTEKIYTVTAQDGTARKYKVTIPALDATAQITSFIIKQADHTSISPSITADMTITPTSSAGAHTIDIILDGDDQTTVNLSPEIVFTGSKVEPASKALTTFTYGTAQTYTVTAENGNTKQYSVTVKSSNSKMKSFKFKSSDGTNQSTGKIVKEVEGAINSNTVTVKVPNNAVLTNLTPEVLGNNGSTVTLKTGGELANTAQDFSSDKTYTVTAQDGTTSDYTVTVTKEDAPQLTSFKIGAKADNGIAAEVSGEITQPSGSSNGTIKLSLPKNNEHEITLTGLTPTIEPNADGYTVSPTSGTAVSESIEGKKITLTTTLGSTSEYTVTVVKGPFIKSFKFVKDTSGNSDKNLGSTDVDGAIDHAAGTIKLEVPKDVTMDSSGSANTVTLTPTIEVGGDTAAVDPASLTAQAFTPNGSTAVTYTVKNSTDTTFTKTYTVTVTKAS</sequence>
<dbReference type="PROSITE" id="PS51257">
    <property type="entry name" value="PROKAR_LIPOPROTEIN"/>
    <property type="match status" value="1"/>
</dbReference>
<organism evidence="1 2">
    <name type="scientific">Ichthyobacterium seriolicida</name>
    <dbReference type="NCBI Taxonomy" id="242600"/>
    <lineage>
        <taxon>Bacteria</taxon>
        <taxon>Pseudomonadati</taxon>
        <taxon>Bacteroidota</taxon>
        <taxon>Flavobacteriia</taxon>
        <taxon>Flavobacteriales</taxon>
        <taxon>Ichthyobacteriaceae</taxon>
        <taxon>Ichthyobacterium</taxon>
    </lineage>
</organism>
<dbReference type="EMBL" id="AP014564">
    <property type="protein sequence ID" value="BAV94751.1"/>
    <property type="molecule type" value="Genomic_DNA"/>
</dbReference>
<dbReference type="Gene3D" id="2.60.40.2340">
    <property type="match status" value="7"/>
</dbReference>
<dbReference type="KEGG" id="ise:JBKA6_0738"/>
<evidence type="ECO:0000313" key="1">
    <source>
        <dbReference type="EMBL" id="BAV94751.1"/>
    </source>
</evidence>
<dbReference type="OrthoDB" id="713122at2"/>
<keyword evidence="2" id="KW-1185">Reference proteome</keyword>
<dbReference type="AlphaFoldDB" id="A0A1J1DXZ7"/>
<accession>A0A1J1DXZ7</accession>